<feature type="domain" description="EGF-like" evidence="14">
    <location>
        <begin position="2011"/>
        <end position="2056"/>
    </location>
</feature>
<dbReference type="OMA" id="AMWLSFE"/>
<dbReference type="CDD" id="cd00054">
    <property type="entry name" value="EGF_CA"/>
    <property type="match status" value="2"/>
</dbReference>
<feature type="region of interest" description="Disordered" evidence="11">
    <location>
        <begin position="2159"/>
        <end position="2247"/>
    </location>
</feature>
<keyword evidence="8 9" id="KW-1015">Disulfide bond</keyword>
<dbReference type="RefSeq" id="XP_038064093.1">
    <property type="nucleotide sequence ID" value="XM_038208165.1"/>
</dbReference>
<dbReference type="PROSITE" id="PS01209">
    <property type="entry name" value="LDLRA_1"/>
    <property type="match status" value="1"/>
</dbReference>
<dbReference type="InterPro" id="IPR001846">
    <property type="entry name" value="VWF_type-D"/>
</dbReference>
<dbReference type="InterPro" id="IPR036055">
    <property type="entry name" value="LDL_receptor-like_sf"/>
</dbReference>
<keyword evidence="7 12" id="KW-0472">Membrane</keyword>
<feature type="domain" description="HYR" evidence="15">
    <location>
        <begin position="915"/>
        <end position="1006"/>
    </location>
</feature>
<dbReference type="InterPro" id="IPR001212">
    <property type="entry name" value="Somatomedin_B_dom"/>
</dbReference>
<dbReference type="GO" id="GO:0016020">
    <property type="term" value="C:membrane"/>
    <property type="evidence" value="ECO:0007669"/>
    <property type="project" value="UniProtKB-SubCell"/>
</dbReference>
<dbReference type="SMART" id="SM00181">
    <property type="entry name" value="EGF"/>
    <property type="match status" value="10"/>
</dbReference>
<feature type="region of interest" description="Disordered" evidence="11">
    <location>
        <begin position="2262"/>
        <end position="2281"/>
    </location>
</feature>
<dbReference type="InterPro" id="IPR001881">
    <property type="entry name" value="EGF-like_Ca-bd_dom"/>
</dbReference>
<dbReference type="InterPro" id="IPR018097">
    <property type="entry name" value="EGF_Ca-bd_CS"/>
</dbReference>
<evidence type="ECO:0000256" key="3">
    <source>
        <dbReference type="ARBA" id="ARBA00022692"/>
    </source>
</evidence>
<dbReference type="SMART" id="SM00216">
    <property type="entry name" value="VWD"/>
    <property type="match status" value="1"/>
</dbReference>
<feature type="disulfide bond" evidence="9">
    <location>
        <begin position="2597"/>
        <end position="2606"/>
    </location>
</feature>
<dbReference type="InterPro" id="IPR056619">
    <property type="entry name" value="C8-3_MUC4"/>
</dbReference>
<dbReference type="Gene3D" id="2.60.120.290">
    <property type="entry name" value="Spermadhesin, CUB domain"/>
    <property type="match status" value="5"/>
</dbReference>
<dbReference type="InterPro" id="IPR000859">
    <property type="entry name" value="CUB_dom"/>
</dbReference>
<dbReference type="SMART" id="SM00192">
    <property type="entry name" value="LDLa"/>
    <property type="match status" value="6"/>
</dbReference>
<reference evidence="20" key="1">
    <citation type="submission" date="2022-11" db="UniProtKB">
        <authorList>
            <consortium name="EnsemblMetazoa"/>
        </authorList>
    </citation>
    <scope>IDENTIFICATION</scope>
</reference>
<keyword evidence="4" id="KW-0677">Repeat</keyword>
<protein>
    <submittedName>
        <fullName evidence="20">Uncharacterized protein</fullName>
    </submittedName>
</protein>
<dbReference type="Pfam" id="PF01033">
    <property type="entry name" value="Somatomedin_B"/>
    <property type="match status" value="1"/>
</dbReference>
<evidence type="ECO:0000256" key="12">
    <source>
        <dbReference type="SAM" id="Phobius"/>
    </source>
</evidence>
<dbReference type="SMART" id="SM00201">
    <property type="entry name" value="SO"/>
    <property type="match status" value="1"/>
</dbReference>
<dbReference type="Proteomes" id="UP000887568">
    <property type="component" value="Unplaced"/>
</dbReference>
<feature type="disulfide bond" evidence="10">
    <location>
        <begin position="15"/>
        <end position="33"/>
    </location>
</feature>
<dbReference type="OrthoDB" id="4405280at2759"/>
<feature type="disulfide bond" evidence="10">
    <location>
        <begin position="182"/>
        <end position="197"/>
    </location>
</feature>
<feature type="disulfide bond" evidence="10">
    <location>
        <begin position="321"/>
        <end position="333"/>
    </location>
</feature>
<feature type="disulfide bond" evidence="10">
    <location>
        <begin position="328"/>
        <end position="346"/>
    </location>
</feature>
<evidence type="ECO:0000259" key="17">
    <source>
        <dbReference type="PROSITE" id="PS50958"/>
    </source>
</evidence>
<feature type="disulfide bond" evidence="10">
    <location>
        <begin position="806"/>
        <end position="821"/>
    </location>
</feature>
<evidence type="ECO:0000256" key="4">
    <source>
        <dbReference type="ARBA" id="ARBA00022737"/>
    </source>
</evidence>
<dbReference type="PROSITE" id="PS51233">
    <property type="entry name" value="VWFD"/>
    <property type="match status" value="1"/>
</dbReference>
<feature type="disulfide bond" evidence="9">
    <location>
        <begin position="2046"/>
        <end position="2055"/>
    </location>
</feature>
<keyword evidence="5" id="KW-0106">Calcium</keyword>
<dbReference type="SMART" id="SM00539">
    <property type="entry name" value="NIDO"/>
    <property type="match status" value="1"/>
</dbReference>
<dbReference type="CDD" id="cd00041">
    <property type="entry name" value="CUB"/>
    <property type="match status" value="5"/>
</dbReference>
<dbReference type="EnsemblMetazoa" id="XM_038208165.1">
    <property type="protein sequence ID" value="XP_038064093.1"/>
    <property type="gene ID" value="LOC119734628"/>
</dbReference>
<feature type="domain" description="CUB" evidence="13">
    <location>
        <begin position="502"/>
        <end position="626"/>
    </location>
</feature>
<dbReference type="PANTHER" id="PTHR13802">
    <property type="entry name" value="MUCIN 4-RELATED"/>
    <property type="match status" value="1"/>
</dbReference>
<sequence>MKVETLTCLPGDFDCGHSVCIDGAWQCDYTTDCRGSVDQSNCARDRFVYIKETASARLVSPNYPSSYPDNRDRTWIIQAEEGRKIRISFSSFDTEYRHDYVQAGDGNVSAVNMFFEWSWTRPPPDLVSSGNSMWLKFRSDGSYRRRGFLLSALSVPVTETLNCSPFEFDCGHSVCISGAWQCDSILDCFDGGDERNCGEDDDIYLRSNETAEIILPTYPSNYPKNIDRTWLIETEENRRITVTFPDYVTVSGEYVFRAGDGNGTANTESVFLEWTRYSTPPPLLSAGSAMWLRFEPAGKGTLVFAFPLLIKSVPFSATLTCSLGEFDCGHSVCISGAWQCDTLSDCLDGRDELHCDEPRFIFIRENETTQLVSPGYPGNYPTNVDIVWILQTEEDRKIYITFQRFETQIHRDFLRAGDGNMTTNAFFEWDSYYNIPPDLLSNGNTMWLRFTSGSYYYARRGFSLTATSVPSRDTLKCSPGELDCGHSVCIRSAWQCDGYTDCLNRIDEQNCDADRAVYIGETETALLASARFPTYYYLSNRDTTWIIQTEEDRRIRLSFNSLFRTEYRYDVVRAGDGNSTSNNIFFEWSWVKVPPDIISNGNTMWLTFVTDGSTTFTGFSLHAVSVPSNETLTCLPDEFDCGHSVCIRGDWRCDYVADCLDGSDELNCGKINISDTESVLISSPRLSYTPRNFYMTLVITTKKDQNIIITFTSFQTVLEDGRFRAGDGSDNTNETGIFFSWSGNRPPPDLLSDGNTMWLSFETGKRSISQYFQLRANTVSPNESITCSSSEFHCGHSVCISASWLCDGVSDCVDGVDERTCETCVGRCFLDGPRRGECWCDDSCIDFDDCCPDFLSICKGIGNMDSSTVQPGNVDECDPDSPSLNCDVNAVCIDNSMNYICSCIHGYSGDGISCTDVESPNILCPANLTVYTACSKTYSTATLPDADFISDNSGVVSVTIHVDDSTFEVDDAVTLFLADSPYLVRYNATDESSNSAECETYIMVANVTDAAFCESTGNPPNCICLPDQAPDCTCSSGYCGHDCSQSSEGVECTGPAMPYPNCTDIDECDPGHSGPRCDADGSALQCPEVGNECLDEGVSSVSISWRLSTSLDPVGADISCTNVEDGTSVNTTGGVFGIGTHLVICSSLSGGSEDCLISFSVSAYPDLTVPAVGDQCTDPGVDTATVTWTEVYAMDAGEVTIDCTDSGDGVGVGLTGGVFGVGPHTITCRAVNAAGCETSRSITFNIMKGNLIPYGSDVGDRRLSDEPQLLRLPKKDKISRTIYPPNFFPYCNGLYEKIYFTDNGVIVLSNEQRLDKFAFPSSRGRFFRGTETMITPFWADVRGDAFTAAKNVFWQIYDKSDLDTNQEIMDIIRANVSASDFQANWALVITWSNVLARPNKPFSYETNTFQAVLATDGIHSFVIFNYDPCGMNWDFRFLNPNVILGFTCGASGKHVYVDVPEHSLYRPGDIVGNTGMRGRWIYQLDTLPDDFVNPRLSCHNWYDRQIPYPEFALYYPPFADTCPCSLVAANFDWRFTQVPSKNLPPALGSRFPAVCFVRLFQFPGTPGPQCCYNIFTCDLLYYVRSPRIASVFERYPVSPVYYTENLYQQWLEEEVRPRYYCCQRSALCHLYIEWRPLMTCWAYVPPAWVWFWGDPHIVTLDGLEYTFNGLGEYTLALIEDDDGQRVFELQGRTRQAVDTETGQLSQATVYSGFAALYTGEARIEIKLSDDAMDLVTTVNGTVVTPTAQGLLFETLQVMRVENPIKVSVMYSDHVTFTVGVNNSMADITVLLNQDFKGKTKGILGVWDDDPSNDALTRNGTLQTGSGADGELVERDYFEFGETWRISEEDSLFFYQSPNESYGSLNDPNFTPDFLQELIDKAPPGKYEEAKAVCGSSKTCLYDSLALNDTSIGMATLMLNEMNSINMAMSMNFPPNLTLVESIEVVVGQAFTLQLEAVDPDGDNVTYHLLQSVEGASISSDGLFTWTPANKSKVSIGFLATDGIANATLEPIVQLCGCENDGTCLFDQYVSGTNLVQDRFGVVLCECQPGWTGEFCEMDYDACADNPCFMDVACTDEAPPSYNSTCGPCPEGLEGDGKSCQDIDECELYINQTASNGGLGCDQNCENILMNYTCSCNLGYLLHEDGRRCIEAPSTVVPVSSAASTSTYQSETSTAEPPSTMNLMSTAASTTRSATSSAEPPSTVKSMSTAASTTRSATSSADTPSTTSHRSTATSTVTSKTTSQGAPSTTAAMLNAAATTRLSDTSAAGAPSTTAAMPNAAATTRLSDTSAAGAPLTTAAMTNAASTTHLSDTSAAGIPSTTPRRTTSTSAVTSKTTTAVFPPEQPSATEKMTTAMSKAESTTERITTARGTSAEPTTTDCQPLICLNGGTFDAESCECVCPLTHSGATCSVENPCLSGNRCPGAQHYCLPDLNQDGFTCVCSVFDGFFPQDDGSCRKLPSKQIVLIAVLDFNQAYQNPSSAAFRRLAAVFERAIFMRLKENPSTNNVSSVHVPLMEEGSVVVRSVASFENGAPSDASLQQVMSSSPSLSDGNTVINFDQDAITVNDGEVGCVPTHCKNGGTCEASGNFPYVSFTCSCPASYTGERCEIEVQEPDGGGLSTVTIVLIIVGCIVLLTVVICMLVCLCLMMQSQQAKSLAYRQGRQQSRVPRESGSILDNYGDLSTESGDFSHMADFDDEGGRMSHLMHVMNRSPYLQQNLSGREEFVRPYMVTGMEGPYQYREDRPVNPAGRVVRNPMVN</sequence>
<dbReference type="InterPro" id="IPR003410">
    <property type="entry name" value="HYR_dom"/>
</dbReference>
<dbReference type="InterPro" id="IPR003886">
    <property type="entry name" value="NIDO_dom"/>
</dbReference>
<dbReference type="GO" id="GO:0005509">
    <property type="term" value="F:calcium ion binding"/>
    <property type="evidence" value="ECO:0007669"/>
    <property type="project" value="InterPro"/>
</dbReference>
<keyword evidence="21" id="KW-1185">Reference proteome</keyword>
<feature type="domain" description="CUB" evidence="13">
    <location>
        <begin position="33"/>
        <end position="155"/>
    </location>
</feature>
<dbReference type="PANTHER" id="PTHR13802:SF52">
    <property type="entry name" value="MUCIN-4"/>
    <property type="match status" value="1"/>
</dbReference>
<dbReference type="PROSITE" id="PS00524">
    <property type="entry name" value="SMB_1"/>
    <property type="match status" value="1"/>
</dbReference>
<dbReference type="PROSITE" id="PS50856">
    <property type="entry name" value="AMOP"/>
    <property type="match status" value="1"/>
</dbReference>
<feature type="disulfide bond" evidence="10">
    <location>
        <begin position="634"/>
        <end position="646"/>
    </location>
</feature>
<evidence type="ECO:0000259" key="14">
    <source>
        <dbReference type="PROSITE" id="PS50026"/>
    </source>
</evidence>
<dbReference type="PROSITE" id="PS01180">
    <property type="entry name" value="CUB"/>
    <property type="match status" value="4"/>
</dbReference>
<dbReference type="Pfam" id="PF06119">
    <property type="entry name" value="NIDO"/>
    <property type="match status" value="1"/>
</dbReference>
<dbReference type="Pfam" id="PF00057">
    <property type="entry name" value="Ldl_recept_a"/>
    <property type="match status" value="6"/>
</dbReference>
<feature type="disulfide bond" evidence="10">
    <location>
        <begin position="653"/>
        <end position="668"/>
    </location>
</feature>
<feature type="domain" description="NIDO" evidence="18">
    <location>
        <begin position="1336"/>
        <end position="1487"/>
    </location>
</feature>
<dbReference type="PROSITE" id="PS50068">
    <property type="entry name" value="LDLRA_2"/>
    <property type="match status" value="6"/>
</dbReference>
<dbReference type="PRINTS" id="PR00261">
    <property type="entry name" value="LDLRECEPTOR"/>
</dbReference>
<dbReference type="GeneID" id="119734628"/>
<feature type="compositionally biased region" description="Polar residues" evidence="11">
    <location>
        <begin position="2345"/>
        <end position="2373"/>
    </location>
</feature>
<accession>A0A914AKF9</accession>
<keyword evidence="6 12" id="KW-1133">Transmembrane helix</keyword>
<feature type="region of interest" description="Disordered" evidence="11">
    <location>
        <begin position="2303"/>
        <end position="2373"/>
    </location>
</feature>
<feature type="disulfide bond" evidence="10">
    <location>
        <begin position="8"/>
        <end position="20"/>
    </location>
</feature>
<proteinExistence type="predicted"/>
<dbReference type="Gene3D" id="4.10.400.10">
    <property type="entry name" value="Low-density Lipoprotein Receptor"/>
    <property type="match status" value="6"/>
</dbReference>
<feature type="disulfide bond" evidence="10">
    <location>
        <begin position="787"/>
        <end position="799"/>
    </location>
</feature>
<dbReference type="InterPro" id="IPR009030">
    <property type="entry name" value="Growth_fac_rcpt_cys_sf"/>
</dbReference>
<dbReference type="SUPFAM" id="SSF57196">
    <property type="entry name" value="EGF/Laminin"/>
    <property type="match status" value="1"/>
</dbReference>
<dbReference type="InterPro" id="IPR000152">
    <property type="entry name" value="EGF-type_Asp/Asn_hydroxyl_site"/>
</dbReference>
<feature type="domain" description="EGF-like" evidence="14">
    <location>
        <begin position="2567"/>
        <end position="2607"/>
    </location>
</feature>
<comment type="caution">
    <text evidence="9">Lacks conserved residue(s) required for the propagation of feature annotation.</text>
</comment>
<dbReference type="PROSITE" id="PS50026">
    <property type="entry name" value="EGF_3"/>
    <property type="match status" value="3"/>
</dbReference>
<feature type="disulfide bond" evidence="10">
    <location>
        <begin position="170"/>
        <end position="188"/>
    </location>
</feature>
<feature type="compositionally biased region" description="Polar residues" evidence="11">
    <location>
        <begin position="2167"/>
        <end position="2183"/>
    </location>
</feature>
<dbReference type="Gene3D" id="4.10.410.20">
    <property type="match status" value="1"/>
</dbReference>
<name>A0A914AKF9_PATMI</name>
<dbReference type="SUPFAM" id="SSF57424">
    <property type="entry name" value="LDL receptor-like module"/>
    <property type="match status" value="6"/>
</dbReference>
<evidence type="ECO:0000259" key="16">
    <source>
        <dbReference type="PROSITE" id="PS50856"/>
    </source>
</evidence>
<feature type="disulfide bond" evidence="10">
    <location>
        <begin position="484"/>
        <end position="502"/>
    </location>
</feature>
<dbReference type="PROSITE" id="PS51220">
    <property type="entry name" value="NIDO"/>
    <property type="match status" value="1"/>
</dbReference>
<dbReference type="GO" id="GO:0007160">
    <property type="term" value="P:cell-matrix adhesion"/>
    <property type="evidence" value="ECO:0007669"/>
    <property type="project" value="InterPro"/>
</dbReference>
<evidence type="ECO:0000259" key="15">
    <source>
        <dbReference type="PROSITE" id="PS50825"/>
    </source>
</evidence>
<evidence type="ECO:0000259" key="13">
    <source>
        <dbReference type="PROSITE" id="PS01180"/>
    </source>
</evidence>
<evidence type="ECO:0000259" key="18">
    <source>
        <dbReference type="PROSITE" id="PS51220"/>
    </source>
</evidence>
<dbReference type="PROSITE" id="PS50958">
    <property type="entry name" value="SMB_2"/>
    <property type="match status" value="1"/>
</dbReference>
<feature type="disulfide bond" evidence="10">
    <location>
        <begin position="477"/>
        <end position="489"/>
    </location>
</feature>
<dbReference type="Gene3D" id="2.10.25.10">
    <property type="entry name" value="Laminin"/>
    <property type="match status" value="5"/>
</dbReference>
<feature type="domain" description="CUB" evidence="13">
    <location>
        <begin position="355"/>
        <end position="469"/>
    </location>
</feature>
<evidence type="ECO:0000256" key="2">
    <source>
        <dbReference type="ARBA" id="ARBA00022536"/>
    </source>
</evidence>
<feature type="disulfide bond" evidence="10">
    <location>
        <begin position="163"/>
        <end position="175"/>
    </location>
</feature>
<feature type="disulfide bond" evidence="10">
    <location>
        <begin position="496"/>
        <end position="511"/>
    </location>
</feature>
<feature type="disulfide bond" evidence="10">
    <location>
        <begin position="27"/>
        <end position="42"/>
    </location>
</feature>
<dbReference type="InterPro" id="IPR002172">
    <property type="entry name" value="LDrepeatLR_classA_rpt"/>
</dbReference>
<dbReference type="InterPro" id="IPR000742">
    <property type="entry name" value="EGF"/>
</dbReference>
<feature type="domain" description="AMOP" evidence="16">
    <location>
        <begin position="1490"/>
        <end position="1635"/>
    </location>
</feature>
<evidence type="ECO:0000256" key="11">
    <source>
        <dbReference type="SAM" id="MobiDB-lite"/>
    </source>
</evidence>
<dbReference type="PROSITE" id="PS50825">
    <property type="entry name" value="HYR"/>
    <property type="match status" value="1"/>
</dbReference>
<feature type="compositionally biased region" description="Low complexity" evidence="11">
    <location>
        <begin position="2318"/>
        <end position="2339"/>
    </location>
</feature>
<dbReference type="SMART" id="SM00042">
    <property type="entry name" value="CUB"/>
    <property type="match status" value="5"/>
</dbReference>
<dbReference type="InterPro" id="IPR023415">
    <property type="entry name" value="LDLR_class-A_CS"/>
</dbReference>
<dbReference type="InterPro" id="IPR036024">
    <property type="entry name" value="Somatomedin_B-like_dom_sf"/>
</dbReference>
<organism evidence="20 21">
    <name type="scientific">Patiria miniata</name>
    <name type="common">Bat star</name>
    <name type="synonym">Asterina miniata</name>
    <dbReference type="NCBI Taxonomy" id="46514"/>
    <lineage>
        <taxon>Eukaryota</taxon>
        <taxon>Metazoa</taxon>
        <taxon>Echinodermata</taxon>
        <taxon>Eleutherozoa</taxon>
        <taxon>Asterozoa</taxon>
        <taxon>Asteroidea</taxon>
        <taxon>Valvatacea</taxon>
        <taxon>Valvatida</taxon>
        <taxon>Asterinidae</taxon>
        <taxon>Patiria</taxon>
    </lineage>
</organism>
<dbReference type="InterPro" id="IPR035914">
    <property type="entry name" value="Sperma_CUB_dom_sf"/>
</dbReference>
<dbReference type="PROSITE" id="PS01187">
    <property type="entry name" value="EGF_CA"/>
    <property type="match status" value="2"/>
</dbReference>
<feature type="disulfide bond" evidence="10">
    <location>
        <begin position="340"/>
        <end position="355"/>
    </location>
</feature>
<evidence type="ECO:0000313" key="20">
    <source>
        <dbReference type="EnsemblMetazoa" id="XP_038064093.1"/>
    </source>
</evidence>
<evidence type="ECO:0000256" key="10">
    <source>
        <dbReference type="PROSITE-ProRule" id="PRU00124"/>
    </source>
</evidence>
<feature type="disulfide bond" evidence="10">
    <location>
        <begin position="641"/>
        <end position="659"/>
    </location>
</feature>
<feature type="disulfide bond" evidence="10">
    <location>
        <begin position="794"/>
        <end position="812"/>
    </location>
</feature>
<dbReference type="InterPro" id="IPR005533">
    <property type="entry name" value="AMOP_dom"/>
</dbReference>
<evidence type="ECO:0000256" key="7">
    <source>
        <dbReference type="ARBA" id="ARBA00023136"/>
    </source>
</evidence>
<dbReference type="PROSITE" id="PS00010">
    <property type="entry name" value="ASX_HYDROXYL"/>
    <property type="match status" value="1"/>
</dbReference>
<dbReference type="SUPFAM" id="SSF90188">
    <property type="entry name" value="Somatomedin B domain"/>
    <property type="match status" value="1"/>
</dbReference>
<comment type="subcellular location">
    <subcellularLocation>
        <location evidence="1">Membrane</location>
    </subcellularLocation>
</comment>
<dbReference type="InterPro" id="IPR051495">
    <property type="entry name" value="Epithelial_Barrier/Signaling"/>
</dbReference>
<evidence type="ECO:0000256" key="8">
    <source>
        <dbReference type="ARBA" id="ARBA00023157"/>
    </source>
</evidence>
<evidence type="ECO:0000313" key="21">
    <source>
        <dbReference type="Proteomes" id="UP000887568"/>
    </source>
</evidence>
<evidence type="ECO:0000256" key="1">
    <source>
        <dbReference type="ARBA" id="ARBA00004370"/>
    </source>
</evidence>
<dbReference type="Pfam" id="PF23263">
    <property type="entry name" value="C8-3_MUC4"/>
    <property type="match status" value="1"/>
</dbReference>
<dbReference type="SMART" id="SM00179">
    <property type="entry name" value="EGF_CA"/>
    <property type="match status" value="3"/>
</dbReference>
<dbReference type="SUPFAM" id="SSF49854">
    <property type="entry name" value="Spermadhesin, CUB domain"/>
    <property type="match status" value="5"/>
</dbReference>
<feature type="domain" description="CUB" evidence="13">
    <location>
        <begin position="197"/>
        <end position="313"/>
    </location>
</feature>
<feature type="domain" description="EGF-like" evidence="14">
    <location>
        <begin position="873"/>
        <end position="915"/>
    </location>
</feature>
<keyword evidence="2 9" id="KW-0245">EGF-like domain</keyword>
<evidence type="ECO:0000256" key="6">
    <source>
        <dbReference type="ARBA" id="ARBA00022989"/>
    </source>
</evidence>
<dbReference type="Pfam" id="PF00094">
    <property type="entry name" value="VWD"/>
    <property type="match status" value="1"/>
</dbReference>
<feature type="domain" description="VWFD" evidence="19">
    <location>
        <begin position="1647"/>
        <end position="1851"/>
    </location>
</feature>
<dbReference type="PROSITE" id="PS00022">
    <property type="entry name" value="EGF_1"/>
    <property type="match status" value="2"/>
</dbReference>
<dbReference type="CDD" id="cd00112">
    <property type="entry name" value="LDLa"/>
    <property type="match status" value="6"/>
</dbReference>
<feature type="transmembrane region" description="Helical" evidence="12">
    <location>
        <begin position="2623"/>
        <end position="2647"/>
    </location>
</feature>
<dbReference type="PROSITE" id="PS01186">
    <property type="entry name" value="EGF_2"/>
    <property type="match status" value="2"/>
</dbReference>
<dbReference type="FunFam" id="2.10.25.10:FF:000027">
    <property type="entry name" value="Thrombospondin 3"/>
    <property type="match status" value="1"/>
</dbReference>
<feature type="compositionally biased region" description="Low complexity" evidence="11">
    <location>
        <begin position="2184"/>
        <end position="2197"/>
    </location>
</feature>
<evidence type="ECO:0000259" key="19">
    <source>
        <dbReference type="PROSITE" id="PS51233"/>
    </source>
</evidence>
<dbReference type="SUPFAM" id="SSF57184">
    <property type="entry name" value="Growth factor receptor domain"/>
    <property type="match status" value="1"/>
</dbReference>
<dbReference type="Pfam" id="PF00431">
    <property type="entry name" value="CUB"/>
    <property type="match status" value="3"/>
</dbReference>
<evidence type="ECO:0000256" key="5">
    <source>
        <dbReference type="ARBA" id="ARBA00022837"/>
    </source>
</evidence>
<feature type="compositionally biased region" description="Low complexity" evidence="11">
    <location>
        <begin position="2207"/>
        <end position="2247"/>
    </location>
</feature>
<evidence type="ECO:0000256" key="9">
    <source>
        <dbReference type="PROSITE-ProRule" id="PRU00076"/>
    </source>
</evidence>
<keyword evidence="3 12" id="KW-0812">Transmembrane</keyword>
<feature type="domain" description="SMB" evidence="17">
    <location>
        <begin position="817"/>
        <end position="865"/>
    </location>
</feature>